<reference evidence="1 2" key="1">
    <citation type="submission" date="2024-05" db="EMBL/GenBank/DDBJ databases">
        <title>A draft genome resource for the thread blight pathogen Marasmius tenuissimus strain MS-2.</title>
        <authorList>
            <person name="Yulfo-Soto G.E."/>
            <person name="Baruah I.K."/>
            <person name="Amoako-Attah I."/>
            <person name="Bukari Y."/>
            <person name="Meinhardt L.W."/>
            <person name="Bailey B.A."/>
            <person name="Cohen S.P."/>
        </authorList>
    </citation>
    <scope>NUCLEOTIDE SEQUENCE [LARGE SCALE GENOMIC DNA]</scope>
    <source>
        <strain evidence="1 2">MS-2</strain>
    </source>
</reference>
<accession>A0ABR2ZRV7</accession>
<sequence length="125" mass="14522">MLLKLAYDYIDTMLQDPNWPALPRVIPRLRYVQAAIFLLYAKADPLYLKGTPVERAFLVEELIPMDDGNHFVKYIHNGNANPNDELSTTDPDYPKAEFLSAIQHLQFEKCKDLPTFRTSRDMETF</sequence>
<evidence type="ECO:0000313" key="1">
    <source>
        <dbReference type="EMBL" id="KAL0063594.1"/>
    </source>
</evidence>
<organism evidence="1 2">
    <name type="scientific">Marasmius tenuissimus</name>
    <dbReference type="NCBI Taxonomy" id="585030"/>
    <lineage>
        <taxon>Eukaryota</taxon>
        <taxon>Fungi</taxon>
        <taxon>Dikarya</taxon>
        <taxon>Basidiomycota</taxon>
        <taxon>Agaricomycotina</taxon>
        <taxon>Agaricomycetes</taxon>
        <taxon>Agaricomycetidae</taxon>
        <taxon>Agaricales</taxon>
        <taxon>Marasmiineae</taxon>
        <taxon>Marasmiaceae</taxon>
        <taxon>Marasmius</taxon>
    </lineage>
</organism>
<comment type="caution">
    <text evidence="1">The sequence shown here is derived from an EMBL/GenBank/DDBJ whole genome shotgun (WGS) entry which is preliminary data.</text>
</comment>
<name>A0ABR2ZRV7_9AGAR</name>
<protein>
    <submittedName>
        <fullName evidence="1">Uncharacterized protein</fullName>
    </submittedName>
</protein>
<evidence type="ECO:0000313" key="2">
    <source>
        <dbReference type="Proteomes" id="UP001437256"/>
    </source>
</evidence>
<proteinExistence type="predicted"/>
<dbReference type="EMBL" id="JBBXMP010000078">
    <property type="protein sequence ID" value="KAL0063594.1"/>
    <property type="molecule type" value="Genomic_DNA"/>
</dbReference>
<keyword evidence="2" id="KW-1185">Reference proteome</keyword>
<dbReference type="Proteomes" id="UP001437256">
    <property type="component" value="Unassembled WGS sequence"/>
</dbReference>
<gene>
    <name evidence="1" type="ORF">AAF712_009515</name>
</gene>